<sequence>MSKRFSFLALAVLTLITSSQAQEKRGRIRDFGIQIGILPTGTNNAITDVAGVTVGQKTLIQGDKIRTGVTAILPHSGNIFQEKVPAAIYVGNGFGKLMGISQIEELGNIETPILLTNTLNAPKVADGLIDYMLSLPGNEQVRSVNSVVGETNDGGLNDIRGRHVSSKDVLEAIQAAKSGPVLEGNVGAGTGTECLGYKGGIGTASRKLPASRGGYTVGVLVQTNFGGVLQINGAPVGRELGNYYMQEPKEAHKVDGSCMIIIATDAPLSARNLERLAKRSYIAFGNVGSFSSNGSGDYSIAFSTNTKNRIPHQTDKPVFDQEDLGNDFMSPLFMAVWEATEEAILNSMFMATDMTGINGRTVKALPIQQTLNILKKYHALDYDKLPKAVQK</sequence>
<evidence type="ECO:0000313" key="3">
    <source>
        <dbReference type="EMBL" id="GAA4134837.1"/>
    </source>
</evidence>
<keyword evidence="4" id="KW-1185">Reference proteome</keyword>
<comment type="caution">
    <text evidence="3">The sequence shown here is derived from an EMBL/GenBank/DDBJ whole genome shotgun (WGS) entry which is preliminary data.</text>
</comment>
<dbReference type="PANTHER" id="PTHR36512:SF3">
    <property type="entry name" value="BLR5678 PROTEIN"/>
    <property type="match status" value="1"/>
</dbReference>
<dbReference type="InterPro" id="IPR005321">
    <property type="entry name" value="Peptidase_S58_DmpA"/>
</dbReference>
<organism evidence="3 4">
    <name type="scientific">Sphingobacterium kyonggiense</name>
    <dbReference type="NCBI Taxonomy" id="714075"/>
    <lineage>
        <taxon>Bacteria</taxon>
        <taxon>Pseudomonadati</taxon>
        <taxon>Bacteroidota</taxon>
        <taxon>Sphingobacteriia</taxon>
        <taxon>Sphingobacteriales</taxon>
        <taxon>Sphingobacteriaceae</taxon>
        <taxon>Sphingobacterium</taxon>
    </lineage>
</organism>
<dbReference type="PANTHER" id="PTHR36512">
    <property type="entry name" value="D-AMINOPEPTIDASE"/>
    <property type="match status" value="1"/>
</dbReference>
<evidence type="ECO:0000256" key="2">
    <source>
        <dbReference type="SAM" id="SignalP"/>
    </source>
</evidence>
<accession>A0ABP7YE31</accession>
<evidence type="ECO:0000256" key="1">
    <source>
        <dbReference type="ARBA" id="ARBA00007068"/>
    </source>
</evidence>
<feature type="signal peptide" evidence="2">
    <location>
        <begin position="1"/>
        <end position="21"/>
    </location>
</feature>
<dbReference type="SUPFAM" id="SSF56266">
    <property type="entry name" value="DmpA/ArgJ-like"/>
    <property type="match status" value="1"/>
</dbReference>
<dbReference type="RefSeq" id="WP_344673423.1">
    <property type="nucleotide sequence ID" value="NZ_BAAAZI010000004.1"/>
</dbReference>
<gene>
    <name evidence="3" type="ORF">GCM10022216_08300</name>
</gene>
<dbReference type="Gene3D" id="3.60.70.12">
    <property type="entry name" value="L-amino peptidase D-ALA esterase/amidase"/>
    <property type="match status" value="1"/>
</dbReference>
<protein>
    <submittedName>
        <fullName evidence="3">P1 family peptidase</fullName>
    </submittedName>
</protein>
<dbReference type="Proteomes" id="UP001500101">
    <property type="component" value="Unassembled WGS sequence"/>
</dbReference>
<evidence type="ECO:0000313" key="4">
    <source>
        <dbReference type="Proteomes" id="UP001500101"/>
    </source>
</evidence>
<comment type="similarity">
    <text evidence="1">Belongs to the peptidase S58 family.</text>
</comment>
<dbReference type="CDD" id="cd02253">
    <property type="entry name" value="DmpA"/>
    <property type="match status" value="1"/>
</dbReference>
<feature type="chain" id="PRO_5047162016" evidence="2">
    <location>
        <begin position="22"/>
        <end position="391"/>
    </location>
</feature>
<reference evidence="4" key="1">
    <citation type="journal article" date="2019" name="Int. J. Syst. Evol. Microbiol.">
        <title>The Global Catalogue of Microorganisms (GCM) 10K type strain sequencing project: providing services to taxonomists for standard genome sequencing and annotation.</title>
        <authorList>
            <consortium name="The Broad Institute Genomics Platform"/>
            <consortium name="The Broad Institute Genome Sequencing Center for Infectious Disease"/>
            <person name="Wu L."/>
            <person name="Ma J."/>
        </authorList>
    </citation>
    <scope>NUCLEOTIDE SEQUENCE [LARGE SCALE GENOMIC DNA]</scope>
    <source>
        <strain evidence="4">JCM 16704</strain>
    </source>
</reference>
<keyword evidence="2" id="KW-0732">Signal</keyword>
<dbReference type="Pfam" id="PF03576">
    <property type="entry name" value="Peptidase_S58"/>
    <property type="match status" value="1"/>
</dbReference>
<dbReference type="EMBL" id="BAAAZI010000004">
    <property type="protein sequence ID" value="GAA4134837.1"/>
    <property type="molecule type" value="Genomic_DNA"/>
</dbReference>
<name>A0ABP7YE31_9SPHI</name>
<proteinExistence type="inferred from homology"/>
<dbReference type="InterPro" id="IPR016117">
    <property type="entry name" value="ArgJ-like_dom_sf"/>
</dbReference>